<dbReference type="Proteomes" id="UP000613177">
    <property type="component" value="Unassembled WGS sequence"/>
</dbReference>
<evidence type="ECO:0000313" key="2">
    <source>
        <dbReference type="EMBL" id="KAG2234057.1"/>
    </source>
</evidence>
<sequence length="421" mass="47843">MDKSYKLKNKTNNPYFKYFSDHPISKWSFAESEASFNKYKLYPANDAKIKNTYLSIVDSVQSSSDVPDFARIKARRFSSSLKSPETETQNISYSITSFDSSVINPFNDLGTDTINVKEPQPTGTTIHQEEEEEEEEGKYGPTLNLIDPYDEESDEEDKIPSDLSLYHHPHRTYGLEWKLDSISVSDLHLDLKNTTLEIAKRTNPSQLSDIRLLILNDIYKIDRNFAFSVSKYFSSGIHTLLRQTSSFDAYLPTEELKCYSCQLLPKACASKDILDMHTAQVLTQILPVLINGPPDDSNEDSYVHYYLSPLLSSVFASDPLMKMKWANGQLFKNGNNEFKPDFLVYNLSGSIRFIILIVEFKPTEQNAYVESDLVKLAKQMKETLNNLVIKGVTNPKVCGIHCEGESVLTYVMDLPSPKYTG</sequence>
<comment type="caution">
    <text evidence="2">The sequence shown here is derived from an EMBL/GenBank/DDBJ whole genome shotgun (WGS) entry which is preliminary data.</text>
</comment>
<accession>A0A8H7STJ4</accession>
<proteinExistence type="predicted"/>
<name>A0A8H7STJ4_9FUNG</name>
<feature type="region of interest" description="Disordered" evidence="1">
    <location>
        <begin position="112"/>
        <end position="143"/>
    </location>
</feature>
<protein>
    <submittedName>
        <fullName evidence="2">Uncharacterized protein</fullName>
    </submittedName>
</protein>
<evidence type="ECO:0000256" key="1">
    <source>
        <dbReference type="SAM" id="MobiDB-lite"/>
    </source>
</evidence>
<organism evidence="2 3">
    <name type="scientific">Thamnidium elegans</name>
    <dbReference type="NCBI Taxonomy" id="101142"/>
    <lineage>
        <taxon>Eukaryota</taxon>
        <taxon>Fungi</taxon>
        <taxon>Fungi incertae sedis</taxon>
        <taxon>Mucoromycota</taxon>
        <taxon>Mucoromycotina</taxon>
        <taxon>Mucoromycetes</taxon>
        <taxon>Mucorales</taxon>
        <taxon>Mucorineae</taxon>
        <taxon>Mucoraceae</taxon>
        <taxon>Thamnidium</taxon>
    </lineage>
</organism>
<keyword evidence="3" id="KW-1185">Reference proteome</keyword>
<dbReference type="EMBL" id="JAEPRE010000062">
    <property type="protein sequence ID" value="KAG2234057.1"/>
    <property type="molecule type" value="Genomic_DNA"/>
</dbReference>
<evidence type="ECO:0000313" key="3">
    <source>
        <dbReference type="Proteomes" id="UP000613177"/>
    </source>
</evidence>
<dbReference type="AlphaFoldDB" id="A0A8H7STJ4"/>
<reference evidence="2" key="1">
    <citation type="submission" date="2021-01" db="EMBL/GenBank/DDBJ databases">
        <title>Metabolic potential, ecology and presence of endohyphal bacteria is reflected in genomic diversity of Mucoromycotina.</title>
        <authorList>
            <person name="Muszewska A."/>
            <person name="Okrasinska A."/>
            <person name="Steczkiewicz K."/>
            <person name="Drgas O."/>
            <person name="Orlowska M."/>
            <person name="Perlinska-Lenart U."/>
            <person name="Aleksandrzak-Piekarczyk T."/>
            <person name="Szatraj K."/>
            <person name="Zielenkiewicz U."/>
            <person name="Pilsyk S."/>
            <person name="Malc E."/>
            <person name="Mieczkowski P."/>
            <person name="Kruszewska J.S."/>
            <person name="Biernat P."/>
            <person name="Pawlowska J."/>
        </authorList>
    </citation>
    <scope>NUCLEOTIDE SEQUENCE</scope>
    <source>
        <strain evidence="2">WA0000018081</strain>
    </source>
</reference>
<gene>
    <name evidence="2" type="ORF">INT48_006202</name>
</gene>